<dbReference type="EMBL" id="LN899821">
    <property type="protein sequence ID" value="CUV16242.1"/>
    <property type="molecule type" value="Genomic_DNA"/>
</dbReference>
<gene>
    <name evidence="1" type="ORF">PSS4_v1_50027</name>
</gene>
<proteinExistence type="predicted"/>
<dbReference type="AlphaFoldDB" id="A0A0S4U209"/>
<reference evidence="1" key="1">
    <citation type="submission" date="2015-10" db="EMBL/GenBank/DDBJ databases">
        <authorList>
            <person name="Gilbert D.G."/>
        </authorList>
    </citation>
    <scope>NUCLEOTIDE SEQUENCE</scope>
    <source>
        <strain evidence="1">Phyl III-seqv23</strain>
    </source>
</reference>
<protein>
    <submittedName>
        <fullName evidence="1">Uncharacterized protein</fullName>
    </submittedName>
</protein>
<organism evidence="1">
    <name type="scientific">Ralstonia solanacearum</name>
    <name type="common">Pseudomonas solanacearum</name>
    <dbReference type="NCBI Taxonomy" id="305"/>
    <lineage>
        <taxon>Bacteria</taxon>
        <taxon>Pseudomonadati</taxon>
        <taxon>Pseudomonadota</taxon>
        <taxon>Betaproteobacteria</taxon>
        <taxon>Burkholderiales</taxon>
        <taxon>Burkholderiaceae</taxon>
        <taxon>Ralstonia</taxon>
        <taxon>Ralstonia solanacearum species complex</taxon>
    </lineage>
</organism>
<evidence type="ECO:0000313" key="1">
    <source>
        <dbReference type="EMBL" id="CUV16242.1"/>
    </source>
</evidence>
<accession>A0A0S4U209</accession>
<sequence>MLPTLSIAHFAELLGLHPKAMLKELQFAGANKASVHAPFTDADAATLRTYYLQRHGELPAGGFLFGPPASVPDGAPEVTLLRHVFTRDWTTYPLTRYEEAVLAVLVGRVYGGTAARTSLVRYLAAAIVARAQVAYPLRAFVAHLSIKGEWLRRVAVLARRAKAALASAVGSCRAAQRAASIHPAIAPPSATV</sequence>
<name>A0A0S4U209_RALSL</name>